<feature type="domain" description="F5/8 type C" evidence="2">
    <location>
        <begin position="217"/>
        <end position="398"/>
    </location>
</feature>
<comment type="caution">
    <text evidence="3">The sequence shown here is derived from an EMBL/GenBank/DDBJ whole genome shotgun (WGS) entry which is preliminary data.</text>
</comment>
<dbReference type="InterPro" id="IPR000421">
    <property type="entry name" value="FA58C"/>
</dbReference>
<dbReference type="Proteomes" id="UP001596023">
    <property type="component" value="Unassembled WGS sequence"/>
</dbReference>
<feature type="chain" id="PRO_5046517224" evidence="1">
    <location>
        <begin position="21"/>
        <end position="401"/>
    </location>
</feature>
<keyword evidence="4" id="KW-1185">Reference proteome</keyword>
<name>A0ABV9KQ55_9BACT</name>
<dbReference type="Pfam" id="PF16323">
    <property type="entry name" value="DUF4959"/>
    <property type="match status" value="1"/>
</dbReference>
<feature type="signal peptide" evidence="1">
    <location>
        <begin position="1"/>
        <end position="20"/>
    </location>
</feature>
<dbReference type="InterPro" id="IPR033431">
    <property type="entry name" value="DUF5126"/>
</dbReference>
<reference evidence="4" key="1">
    <citation type="journal article" date="2019" name="Int. J. Syst. Evol. Microbiol.">
        <title>The Global Catalogue of Microorganisms (GCM) 10K type strain sequencing project: providing services to taxonomists for standard genome sequencing and annotation.</title>
        <authorList>
            <consortium name="The Broad Institute Genomics Platform"/>
            <consortium name="The Broad Institute Genome Sequencing Center for Infectious Disease"/>
            <person name="Wu L."/>
            <person name="Ma J."/>
        </authorList>
    </citation>
    <scope>NUCLEOTIDE SEQUENCE [LARGE SCALE GENOMIC DNA]</scope>
    <source>
        <strain evidence="4">CCUG 66188</strain>
    </source>
</reference>
<keyword evidence="3" id="KW-0449">Lipoprotein</keyword>
<dbReference type="Gene3D" id="2.60.120.260">
    <property type="entry name" value="Galactose-binding domain-like"/>
    <property type="match status" value="1"/>
</dbReference>
<dbReference type="SUPFAM" id="SSF49785">
    <property type="entry name" value="Galactose-binding domain-like"/>
    <property type="match status" value="1"/>
</dbReference>
<evidence type="ECO:0000313" key="3">
    <source>
        <dbReference type="EMBL" id="MFC4672312.1"/>
    </source>
</evidence>
<evidence type="ECO:0000256" key="1">
    <source>
        <dbReference type="SAM" id="SignalP"/>
    </source>
</evidence>
<dbReference type="RefSeq" id="WP_379993488.1">
    <property type="nucleotide sequence ID" value="NZ_JBHSGN010000008.1"/>
</dbReference>
<evidence type="ECO:0000313" key="4">
    <source>
        <dbReference type="Proteomes" id="UP001596023"/>
    </source>
</evidence>
<dbReference type="InterPro" id="IPR008979">
    <property type="entry name" value="Galactose-bd-like_sf"/>
</dbReference>
<dbReference type="PROSITE" id="PS50022">
    <property type="entry name" value="FA58C_3"/>
    <property type="match status" value="1"/>
</dbReference>
<dbReference type="Pfam" id="PF16391">
    <property type="entry name" value="DUF5000"/>
    <property type="match status" value="1"/>
</dbReference>
<protein>
    <submittedName>
        <fullName evidence="3">DUF5000 domain-containing lipoprotein</fullName>
    </submittedName>
</protein>
<accession>A0ABV9KQ55</accession>
<dbReference type="Pfam" id="PF17166">
    <property type="entry name" value="DUF5126"/>
    <property type="match status" value="1"/>
</dbReference>
<dbReference type="EMBL" id="JBHSGN010000008">
    <property type="protein sequence ID" value="MFC4672312.1"/>
    <property type="molecule type" value="Genomic_DNA"/>
</dbReference>
<organism evidence="3 4">
    <name type="scientific">Dysgonomonas termitidis</name>
    <dbReference type="NCBI Taxonomy" id="1516126"/>
    <lineage>
        <taxon>Bacteria</taxon>
        <taxon>Pseudomonadati</taxon>
        <taxon>Bacteroidota</taxon>
        <taxon>Bacteroidia</taxon>
        <taxon>Bacteroidales</taxon>
        <taxon>Dysgonomonadaceae</taxon>
        <taxon>Dysgonomonas</taxon>
    </lineage>
</organism>
<gene>
    <name evidence="3" type="ORF">ACFO6W_01255</name>
</gene>
<evidence type="ECO:0000259" key="2">
    <source>
        <dbReference type="PROSITE" id="PS50022"/>
    </source>
</evidence>
<dbReference type="PROSITE" id="PS51257">
    <property type="entry name" value="PROKAR_LIPOPROTEIN"/>
    <property type="match status" value="1"/>
</dbReference>
<sequence>MKKKKLYILILFVISVLVTGCSEEQNEPLENSKVPPGNITNIQIENQHGKVKLTYTLPKDQDLLYVKAVYTLESGVVREIKSSYYQNTMILDGFIQTSEHEIKVSAVNRSEVESEPVIVKVNPLENPMWEMLRSMKVEGDFSGIKITVDNPYKEAVSIELIKKDSLGNWNPFLPYIYSSSPQIRYITRGLDPVPQEFGLTIRDRFRNYTDTLYTIVTPLYEEHLAKNLFREMKLPGDADIQTVTDGMRSMWDGNSDYKNWNRMLTVTANTNIQWITFDTGQLAKLSRIKIQNYGEEVGGGYQFFYRGQLRHFEIWGSANPNPDGSWDSWTKLGTFECKKPSGLPYGQNSASDFEAGVAGFEYEISSDAPKVRYLRIKSLENWTGTTWFEILEVDVFGDTRP</sequence>
<dbReference type="InterPro" id="IPR032164">
    <property type="entry name" value="DUF5000"/>
</dbReference>
<keyword evidence="1" id="KW-0732">Signal</keyword>
<dbReference type="InterPro" id="IPR032527">
    <property type="entry name" value="DUF4959"/>
</dbReference>
<proteinExistence type="predicted"/>